<name>A0A6P7TUC2_9MOLL</name>
<feature type="non-terminal residue" evidence="5">
    <location>
        <position position="1"/>
    </location>
</feature>
<proteinExistence type="predicted"/>
<dbReference type="GO" id="GO:0016301">
    <property type="term" value="F:kinase activity"/>
    <property type="evidence" value="ECO:0007669"/>
    <property type="project" value="UniProtKB-KW"/>
</dbReference>
<evidence type="ECO:0000259" key="3">
    <source>
        <dbReference type="Pfam" id="PF26188"/>
    </source>
</evidence>
<reference evidence="5" key="1">
    <citation type="submission" date="2025-08" db="UniProtKB">
        <authorList>
            <consortium name="RefSeq"/>
        </authorList>
    </citation>
    <scope>IDENTIFICATION</scope>
</reference>
<keyword evidence="5" id="KW-0418">Kinase</keyword>
<dbReference type="PANTHER" id="PTHR21228">
    <property type="entry name" value="FAST LEU-RICH DOMAIN-CONTAINING"/>
    <property type="match status" value="1"/>
</dbReference>
<dbReference type="Pfam" id="PF08368">
    <property type="entry name" value="FAST_2"/>
    <property type="match status" value="1"/>
</dbReference>
<organism evidence="4 5">
    <name type="scientific">Octopus sinensis</name>
    <name type="common">East Asian common octopus</name>
    <dbReference type="NCBI Taxonomy" id="2607531"/>
    <lineage>
        <taxon>Eukaryota</taxon>
        <taxon>Metazoa</taxon>
        <taxon>Spiralia</taxon>
        <taxon>Lophotrochozoa</taxon>
        <taxon>Mollusca</taxon>
        <taxon>Cephalopoda</taxon>
        <taxon>Coleoidea</taxon>
        <taxon>Octopodiformes</taxon>
        <taxon>Octopoda</taxon>
        <taxon>Incirrata</taxon>
        <taxon>Octopodidae</taxon>
        <taxon>Octopus</taxon>
    </lineage>
</organism>
<accession>A0A6P7TUC2</accession>
<evidence type="ECO:0000313" key="4">
    <source>
        <dbReference type="Proteomes" id="UP000515154"/>
    </source>
</evidence>
<dbReference type="GO" id="GO:0044528">
    <property type="term" value="P:regulation of mitochondrial mRNA stability"/>
    <property type="evidence" value="ECO:0007669"/>
    <property type="project" value="TreeGrafter"/>
</dbReference>
<dbReference type="InterPro" id="IPR050870">
    <property type="entry name" value="FAST_kinase"/>
</dbReference>
<dbReference type="KEGG" id="osn:115226629"/>
<feature type="compositionally biased region" description="Polar residues" evidence="1">
    <location>
        <begin position="11"/>
        <end position="20"/>
    </location>
</feature>
<dbReference type="InterPro" id="IPR013579">
    <property type="entry name" value="FAST_2"/>
</dbReference>
<feature type="domain" description="FAST kinase-like protein subdomain 2" evidence="2">
    <location>
        <begin position="535"/>
        <end position="625"/>
    </location>
</feature>
<dbReference type="GO" id="GO:0000963">
    <property type="term" value="P:mitochondrial RNA processing"/>
    <property type="evidence" value="ECO:0007669"/>
    <property type="project" value="TreeGrafter"/>
</dbReference>
<dbReference type="GO" id="GO:0003723">
    <property type="term" value="F:RNA binding"/>
    <property type="evidence" value="ECO:0007669"/>
    <property type="project" value="TreeGrafter"/>
</dbReference>
<keyword evidence="5" id="KW-0808">Transferase</keyword>
<dbReference type="GO" id="GO:0005759">
    <property type="term" value="C:mitochondrial matrix"/>
    <property type="evidence" value="ECO:0007669"/>
    <property type="project" value="TreeGrafter"/>
</dbReference>
<dbReference type="GO" id="GO:0035770">
    <property type="term" value="C:ribonucleoprotein granule"/>
    <property type="evidence" value="ECO:0007669"/>
    <property type="project" value="TreeGrafter"/>
</dbReference>
<dbReference type="InterPro" id="IPR058917">
    <property type="entry name" value="RESC6_dom"/>
</dbReference>
<evidence type="ECO:0000259" key="2">
    <source>
        <dbReference type="Pfam" id="PF08368"/>
    </source>
</evidence>
<gene>
    <name evidence="5" type="primary">LOC115226629</name>
</gene>
<feature type="region of interest" description="Disordered" evidence="1">
    <location>
        <begin position="1"/>
        <end position="22"/>
    </location>
</feature>
<keyword evidence="4" id="KW-1185">Reference proteome</keyword>
<protein>
    <submittedName>
        <fullName evidence="5">FAST kinase domain-containing protein 5, mitochondrial</fullName>
    </submittedName>
</protein>
<feature type="compositionally biased region" description="Basic residues" evidence="1">
    <location>
        <begin position="1"/>
        <end position="10"/>
    </location>
</feature>
<feature type="domain" description="RNA-editing substrate-binding complex 6 protein" evidence="3">
    <location>
        <begin position="313"/>
        <end position="465"/>
    </location>
</feature>
<dbReference type="Pfam" id="PF26188">
    <property type="entry name" value="RESC6"/>
    <property type="match status" value="1"/>
</dbReference>
<evidence type="ECO:0000256" key="1">
    <source>
        <dbReference type="SAM" id="MobiDB-lite"/>
    </source>
</evidence>
<evidence type="ECO:0000313" key="5">
    <source>
        <dbReference type="RefSeq" id="XP_029653505.2"/>
    </source>
</evidence>
<dbReference type="RefSeq" id="XP_029653505.2">
    <property type="nucleotide sequence ID" value="XM_029797645.2"/>
</dbReference>
<dbReference type="Proteomes" id="UP000515154">
    <property type="component" value="Linkage group LG2"/>
</dbReference>
<dbReference type="AlphaFoldDB" id="A0A6P7TUC2"/>
<sequence length="750" mass="86045">LSQVRQHQHQNKIQMESGQHNTKRGMRLYCRQSSLNIKPGTLDEVGADEDRVLDGGHPQAQLKQLLQSTDLEIPFTKAIKVMSAREITNKYCWSDLSQQIFLLAMLFQLPSSIKRIFYNQVRKQNPISLFEICSANTIIRPKCPRFNAYASKICLLSTVPSFELSQNDTKTSRKTTNKVSRRRPVSFNVGHGIYNSLSLSEHIRPMENMEFYGKLKSSSNLSAKDLLQNLHSNKQFPLYELKEIEQTILGKFSELELNEKFLAAHLFFSCYFRCPKYLSTLFEYIDNEFDHVINEPSILKLTLFYIYFHGSGPETLLQKIEDHLSGIVMDLNADEIGLVCLGYFRANRRIFSFNLLDEFAERTLAQLGSFKPNHLINVLKAFRHAGYCKVSFFERLADQLILNDLLNGFSLNQIMHVVMAFASTRIYHPALIHHCLVRALAIVNDRPSIRSKEIGRIIWAVGTLGITESDMTIVETLIDIHSQIEDQGNNEYPESVCDTVIGSIFLGIFPPNLINYLMKDENVELLQGLRGLEKKSQLLLIHNSTHIECPDYKGLRLKKQAVKKFQVSDFQRAIKFELKTRSGLSPIYEQLVELIGSRKVHCHMILPHFTTADIELHLNSDNCPLTFTPSSVKLDSDDKKTIKFQQSVTEDLLEQLTNPAGKQTEYRKTNIARRIAIQVAGPNQCSLTEPHVIFGTYRTKLRQLELLGYEVILIPSTTARHLNEKLTFDEQKEWILQNIIEKFNININNT</sequence>
<dbReference type="PANTHER" id="PTHR21228:SF40">
    <property type="entry name" value="LD45607P"/>
    <property type="match status" value="1"/>
</dbReference>